<dbReference type="InterPro" id="IPR036188">
    <property type="entry name" value="FAD/NAD-bd_sf"/>
</dbReference>
<dbReference type="EMBL" id="PKSL01000025">
    <property type="protein sequence ID" value="POW13338.1"/>
    <property type="molecule type" value="Genomic_DNA"/>
</dbReference>
<keyword evidence="4" id="KW-1133">Transmembrane helix</keyword>
<feature type="domain" description="FAD-binding" evidence="5">
    <location>
        <begin position="53"/>
        <end position="377"/>
    </location>
</feature>
<dbReference type="VEuPathDB" id="FungiDB:PSTT_03764"/>
<gene>
    <name evidence="6" type="ORF">PSTT_03764</name>
</gene>
<protein>
    <recommendedName>
        <fullName evidence="5">FAD-binding domain-containing protein</fullName>
    </recommendedName>
</protein>
<dbReference type="PANTHER" id="PTHR46865:SF2">
    <property type="entry name" value="MONOOXYGENASE"/>
    <property type="match status" value="1"/>
</dbReference>
<keyword evidence="2" id="KW-0274">FAD</keyword>
<dbReference type="SUPFAM" id="SSF51905">
    <property type="entry name" value="FAD/NAD(P)-binding domain"/>
    <property type="match status" value="1"/>
</dbReference>
<dbReference type="AlphaFoldDB" id="A0A2S4VV00"/>
<dbReference type="PANTHER" id="PTHR46865">
    <property type="entry name" value="OXIDOREDUCTASE-RELATED"/>
    <property type="match status" value="1"/>
</dbReference>
<dbReference type="VEuPathDB" id="FungiDB:PSHT_11435"/>
<name>A0A2S4VV00_9BASI</name>
<dbReference type="GO" id="GO:0016491">
    <property type="term" value="F:oxidoreductase activity"/>
    <property type="evidence" value="ECO:0007669"/>
    <property type="project" value="UniProtKB-KW"/>
</dbReference>
<dbReference type="InterPro" id="IPR051704">
    <property type="entry name" value="FAD_aromatic-hydroxylase"/>
</dbReference>
<dbReference type="PRINTS" id="PR00420">
    <property type="entry name" value="RNGMNOXGNASE"/>
</dbReference>
<dbReference type="InterPro" id="IPR002938">
    <property type="entry name" value="FAD-bd"/>
</dbReference>
<evidence type="ECO:0000256" key="2">
    <source>
        <dbReference type="ARBA" id="ARBA00022827"/>
    </source>
</evidence>
<evidence type="ECO:0000259" key="5">
    <source>
        <dbReference type="Pfam" id="PF01494"/>
    </source>
</evidence>
<dbReference type="Pfam" id="PF01494">
    <property type="entry name" value="FAD_binding_3"/>
    <property type="match status" value="1"/>
</dbReference>
<proteinExistence type="predicted"/>
<evidence type="ECO:0000256" key="4">
    <source>
        <dbReference type="SAM" id="Phobius"/>
    </source>
</evidence>
<keyword evidence="4" id="KW-0472">Membrane</keyword>
<accession>A0A2S4VV00</accession>
<dbReference type="Gene3D" id="3.50.50.60">
    <property type="entry name" value="FAD/NAD(P)-binding domain"/>
    <property type="match status" value="1"/>
</dbReference>
<dbReference type="GO" id="GO:0071949">
    <property type="term" value="F:FAD binding"/>
    <property type="evidence" value="ECO:0007669"/>
    <property type="project" value="InterPro"/>
</dbReference>
<comment type="caution">
    <text evidence="6">The sequence shown here is derived from an EMBL/GenBank/DDBJ whole genome shotgun (WGS) entry which is preliminary data.</text>
</comment>
<feature type="transmembrane region" description="Helical" evidence="4">
    <location>
        <begin position="396"/>
        <end position="417"/>
    </location>
</feature>
<keyword evidence="3" id="KW-0560">Oxidoreductase</keyword>
<sequence>MINSANPAESNSCLLLATYTTISYKPRDFEPQSSINYTSSTPEMSDTSPTNLRVLISGAGIGGLVAAYWLGKAGASVTVLERAKQLRKEGHIVGIRKEALPIMNYMGLEEEIRGQMSHEKGLKLVDSNNSTWAAFPPDDLGFSCGVELQRGDLVKSLYEKVKDKAQFIFGDTIANIEETDEAVRITLGDHPEVLEFDVLLVAEGLRSHTRAKLFNEPVDAPIVSLGLLAASFSYKSTDQWASWYNIPDHRALLLRPDRYGQTRALALCPQKLPQSNRKISSFNAFNTPGGKVMTMRALSEAEDFYVLEMVQVKCERWSEGRSVLLGDSAYCPSPFGGMGTTAAIIGAYSLAAELVQKPSDYKSAFESYEKSLRPWAESIQKPAEMTIQFGLPETKFGILFFHLFGYLMALPLMLSILNSYT</sequence>
<reference evidence="6" key="1">
    <citation type="submission" date="2017-12" db="EMBL/GenBank/DDBJ databases">
        <title>Gene loss provides genomic basis for host adaptation in cereal stripe rust fungi.</title>
        <authorList>
            <person name="Xia C."/>
        </authorList>
    </citation>
    <scope>NUCLEOTIDE SEQUENCE [LARGE SCALE GENOMIC DNA]</scope>
    <source>
        <strain evidence="6">93-210</strain>
    </source>
</reference>
<keyword evidence="7" id="KW-1185">Reference proteome</keyword>
<dbReference type="Gene3D" id="3.30.9.10">
    <property type="entry name" value="D-Amino Acid Oxidase, subunit A, domain 2"/>
    <property type="match status" value="1"/>
</dbReference>
<evidence type="ECO:0000256" key="1">
    <source>
        <dbReference type="ARBA" id="ARBA00022630"/>
    </source>
</evidence>
<organism evidence="6 7">
    <name type="scientific">Puccinia striiformis</name>
    <dbReference type="NCBI Taxonomy" id="27350"/>
    <lineage>
        <taxon>Eukaryota</taxon>
        <taxon>Fungi</taxon>
        <taxon>Dikarya</taxon>
        <taxon>Basidiomycota</taxon>
        <taxon>Pucciniomycotina</taxon>
        <taxon>Pucciniomycetes</taxon>
        <taxon>Pucciniales</taxon>
        <taxon>Pucciniaceae</taxon>
        <taxon>Puccinia</taxon>
    </lineage>
</organism>
<evidence type="ECO:0000313" key="6">
    <source>
        <dbReference type="EMBL" id="POW13338.1"/>
    </source>
</evidence>
<dbReference type="Proteomes" id="UP000239156">
    <property type="component" value="Unassembled WGS sequence"/>
</dbReference>
<keyword evidence="1" id="KW-0285">Flavoprotein</keyword>
<keyword evidence="4" id="KW-0812">Transmembrane</keyword>
<evidence type="ECO:0000256" key="3">
    <source>
        <dbReference type="ARBA" id="ARBA00023002"/>
    </source>
</evidence>
<evidence type="ECO:0000313" key="7">
    <source>
        <dbReference type="Proteomes" id="UP000239156"/>
    </source>
</evidence>